<name>A0ABV4BGH7_9GAMM</name>
<reference evidence="3 4" key="1">
    <citation type="submission" date="2024-05" db="EMBL/GenBank/DDBJ databases">
        <title>Genome Sequence and Characterization of the New Strain Purple Sulfur Bacterium of Genus Thioalkalicoccus.</title>
        <authorList>
            <person name="Bryantseva I.A."/>
            <person name="Kyndt J.A."/>
            <person name="Imhoff J.F."/>
        </authorList>
    </citation>
    <scope>NUCLEOTIDE SEQUENCE [LARGE SCALE GENOMIC DNA]</scope>
    <source>
        <strain evidence="3 4">Um2</strain>
    </source>
</reference>
<dbReference type="InterPro" id="IPR025485">
    <property type="entry name" value="DUF4377"/>
</dbReference>
<evidence type="ECO:0000259" key="2">
    <source>
        <dbReference type="Pfam" id="PF14302"/>
    </source>
</evidence>
<dbReference type="Pfam" id="PF03724">
    <property type="entry name" value="META"/>
    <property type="match status" value="1"/>
</dbReference>
<dbReference type="Pfam" id="PF14302">
    <property type="entry name" value="DUF4377"/>
    <property type="match status" value="1"/>
</dbReference>
<gene>
    <name evidence="3" type="ORF">ABC977_14530</name>
</gene>
<organism evidence="3 4">
    <name type="scientific">Thioalkalicoccus limnaeus</name>
    <dbReference type="NCBI Taxonomy" id="120681"/>
    <lineage>
        <taxon>Bacteria</taxon>
        <taxon>Pseudomonadati</taxon>
        <taxon>Pseudomonadota</taxon>
        <taxon>Gammaproteobacteria</taxon>
        <taxon>Chromatiales</taxon>
        <taxon>Chromatiaceae</taxon>
        <taxon>Thioalkalicoccus</taxon>
    </lineage>
</organism>
<dbReference type="InterPro" id="IPR053147">
    <property type="entry name" value="Hsp_HslJ-like"/>
</dbReference>
<feature type="domain" description="DUF306" evidence="1">
    <location>
        <begin position="161"/>
        <end position="273"/>
    </location>
</feature>
<sequence>MRYLPLALLAVALGGWQPDKSADAMEIQPPELATDPVVDMHTSRIALDWAGLYEGLLGCSDCAGIHTQLTLEPDGRFEIVTRRLVRGAEPSSAQGKFEWEPGDNSIVLDADGDGQRFTVGEGRLVLVDAGQTQPAWGRADATLAQSSPAQRDTRQDLGDMLVDHRWLLVDATDAANRRIDTLFPNAERSFVFHLVDSRLHVQGGCNGLRGAYGFDADGMLEVTGRASTMMACEAPLMEADAALSALMAEPLETVLIRGLEPRLVLLTTAGDALVLTGELTPEARFGAPTRVFMEVAAQTVECEAALLEDGRCLQVREIRFDEQGLRVGTPDEWQAFTSIIEGYQHQPGIRNVLRLERFDPPAGPNVPEGPIYVLDLVVESEVVPQ</sequence>
<evidence type="ECO:0000313" key="4">
    <source>
        <dbReference type="Proteomes" id="UP001564408"/>
    </source>
</evidence>
<comment type="caution">
    <text evidence="3">The sequence shown here is derived from an EMBL/GenBank/DDBJ whole genome shotgun (WGS) entry which is preliminary data.</text>
</comment>
<dbReference type="InterPro" id="IPR005184">
    <property type="entry name" value="DUF306_Meta_HslJ"/>
</dbReference>
<dbReference type="EMBL" id="JBDKXB010000024">
    <property type="protein sequence ID" value="MEY6433619.1"/>
    <property type="molecule type" value="Genomic_DNA"/>
</dbReference>
<protein>
    <submittedName>
        <fullName evidence="3">Copper resistance protein NlpE N-terminal domain-containing protein</fullName>
    </submittedName>
</protein>
<dbReference type="RefSeq" id="WP_369668003.1">
    <property type="nucleotide sequence ID" value="NZ_JBDKXB010000024.1"/>
</dbReference>
<dbReference type="InterPro" id="IPR038670">
    <property type="entry name" value="HslJ-like_sf"/>
</dbReference>
<dbReference type="Gene3D" id="2.40.128.640">
    <property type="match status" value="1"/>
</dbReference>
<evidence type="ECO:0000313" key="3">
    <source>
        <dbReference type="EMBL" id="MEY6433619.1"/>
    </source>
</evidence>
<dbReference type="Gene3D" id="2.40.128.270">
    <property type="match status" value="1"/>
</dbReference>
<proteinExistence type="predicted"/>
<evidence type="ECO:0000259" key="1">
    <source>
        <dbReference type="Pfam" id="PF03724"/>
    </source>
</evidence>
<dbReference type="Pfam" id="PF04170">
    <property type="entry name" value="NlpE"/>
    <property type="match status" value="1"/>
</dbReference>
<feature type="domain" description="DUF4377" evidence="2">
    <location>
        <begin position="294"/>
        <end position="358"/>
    </location>
</feature>
<dbReference type="PANTHER" id="PTHR35535:SF1">
    <property type="entry name" value="HEAT SHOCK PROTEIN HSLJ"/>
    <property type="match status" value="1"/>
</dbReference>
<accession>A0ABV4BGH7</accession>
<keyword evidence="4" id="KW-1185">Reference proteome</keyword>
<dbReference type="Proteomes" id="UP001564408">
    <property type="component" value="Unassembled WGS sequence"/>
</dbReference>
<dbReference type="PANTHER" id="PTHR35535">
    <property type="entry name" value="HEAT SHOCK PROTEIN HSLJ"/>
    <property type="match status" value="1"/>
</dbReference>
<dbReference type="InterPro" id="IPR007298">
    <property type="entry name" value="Cu-R_lipoprotein_NlpE"/>
</dbReference>